<keyword evidence="1" id="KW-0812">Transmembrane</keyword>
<keyword evidence="1" id="KW-0472">Membrane</keyword>
<keyword evidence="1" id="KW-1133">Transmembrane helix</keyword>
<sequence length="112" mass="11138">MIKALLAVLLLCEAGLAYIGGQAWSTLHEDGGISGLVLLGATGAAGVLVMVALLLGRTGLGTALAWLRLAGVFIAGAVLVAVGELTPGFGGLLALFDALLGVVLAGFVRRGR</sequence>
<organism evidence="2 3">
    <name type="scientific">Paractinoplanes aksuensis</name>
    <dbReference type="NCBI Taxonomy" id="2939490"/>
    <lineage>
        <taxon>Bacteria</taxon>
        <taxon>Bacillati</taxon>
        <taxon>Actinomycetota</taxon>
        <taxon>Actinomycetes</taxon>
        <taxon>Micromonosporales</taxon>
        <taxon>Micromonosporaceae</taxon>
        <taxon>Paractinoplanes</taxon>
    </lineage>
</organism>
<feature type="transmembrane region" description="Helical" evidence="1">
    <location>
        <begin position="33"/>
        <end position="56"/>
    </location>
</feature>
<feature type="transmembrane region" description="Helical" evidence="1">
    <location>
        <begin position="89"/>
        <end position="108"/>
    </location>
</feature>
<dbReference type="RefSeq" id="WP_253240294.1">
    <property type="nucleotide sequence ID" value="NZ_JAMYJR010000030.1"/>
</dbReference>
<dbReference type="EMBL" id="JAMYJR010000030">
    <property type="protein sequence ID" value="MCO8274215.1"/>
    <property type="molecule type" value="Genomic_DNA"/>
</dbReference>
<name>A0ABT1DTR7_9ACTN</name>
<comment type="caution">
    <text evidence="2">The sequence shown here is derived from an EMBL/GenBank/DDBJ whole genome shotgun (WGS) entry which is preliminary data.</text>
</comment>
<evidence type="ECO:0000256" key="1">
    <source>
        <dbReference type="SAM" id="Phobius"/>
    </source>
</evidence>
<proteinExistence type="predicted"/>
<evidence type="ECO:0000313" key="3">
    <source>
        <dbReference type="Proteomes" id="UP001523369"/>
    </source>
</evidence>
<keyword evidence="3" id="KW-1185">Reference proteome</keyword>
<evidence type="ECO:0000313" key="2">
    <source>
        <dbReference type="EMBL" id="MCO8274215.1"/>
    </source>
</evidence>
<feature type="transmembrane region" description="Helical" evidence="1">
    <location>
        <begin position="63"/>
        <end position="83"/>
    </location>
</feature>
<gene>
    <name evidence="2" type="ORF">M1L60_26800</name>
</gene>
<reference evidence="2 3" key="1">
    <citation type="submission" date="2022-06" db="EMBL/GenBank/DDBJ databases">
        <title>New Species of the Genus Actinoplanes, ActinopZanes ferrugineus.</title>
        <authorList>
            <person name="Ding P."/>
        </authorList>
    </citation>
    <scope>NUCLEOTIDE SEQUENCE [LARGE SCALE GENOMIC DNA]</scope>
    <source>
        <strain evidence="2 3">TRM88003</strain>
    </source>
</reference>
<accession>A0ABT1DTR7</accession>
<dbReference type="Proteomes" id="UP001523369">
    <property type="component" value="Unassembled WGS sequence"/>
</dbReference>
<protein>
    <submittedName>
        <fullName evidence="2">Uncharacterized protein</fullName>
    </submittedName>
</protein>